<evidence type="ECO:0000313" key="2">
    <source>
        <dbReference type="EMBL" id="KAF2029355.1"/>
    </source>
</evidence>
<sequence length="263" mass="29826">MVEQPLDDLLTMIRQERQGLIRGLRITIFIGPVAVGGIFKGAAIATSKVLDDHFSQNPESLDYHAPADLLSPEALRILLISWMRDTCQGFEAYAVPMQQKFAENVALLRAARILGMERYTRHILTVFVEYFKTELPSYEEITTVERNATSDKDPLWTAMVNHLCFCRYKELVPDPEDFAAYLALHPRLKQAMVEADEYSRNKARKEWEALRRSGKLGKTKGAPGGRGMRLRGKRASPRRGRLLNCFARRMEAKGGSGLLLRIC</sequence>
<dbReference type="AlphaFoldDB" id="A0A9P4LLM1"/>
<gene>
    <name evidence="2" type="ORF">EK21DRAFT_89932</name>
</gene>
<evidence type="ECO:0000313" key="3">
    <source>
        <dbReference type="Proteomes" id="UP000799777"/>
    </source>
</evidence>
<name>A0A9P4LLM1_9PLEO</name>
<organism evidence="2 3">
    <name type="scientific">Setomelanomma holmii</name>
    <dbReference type="NCBI Taxonomy" id="210430"/>
    <lineage>
        <taxon>Eukaryota</taxon>
        <taxon>Fungi</taxon>
        <taxon>Dikarya</taxon>
        <taxon>Ascomycota</taxon>
        <taxon>Pezizomycotina</taxon>
        <taxon>Dothideomycetes</taxon>
        <taxon>Pleosporomycetidae</taxon>
        <taxon>Pleosporales</taxon>
        <taxon>Pleosporineae</taxon>
        <taxon>Phaeosphaeriaceae</taxon>
        <taxon>Setomelanomma</taxon>
    </lineage>
</organism>
<protein>
    <submittedName>
        <fullName evidence="2">Uncharacterized protein</fullName>
    </submittedName>
</protein>
<evidence type="ECO:0000256" key="1">
    <source>
        <dbReference type="SAM" id="MobiDB-lite"/>
    </source>
</evidence>
<reference evidence="2" key="1">
    <citation type="journal article" date="2020" name="Stud. Mycol.">
        <title>101 Dothideomycetes genomes: a test case for predicting lifestyles and emergence of pathogens.</title>
        <authorList>
            <person name="Haridas S."/>
            <person name="Albert R."/>
            <person name="Binder M."/>
            <person name="Bloem J."/>
            <person name="Labutti K."/>
            <person name="Salamov A."/>
            <person name="Andreopoulos B."/>
            <person name="Baker S."/>
            <person name="Barry K."/>
            <person name="Bills G."/>
            <person name="Bluhm B."/>
            <person name="Cannon C."/>
            <person name="Castanera R."/>
            <person name="Culley D."/>
            <person name="Daum C."/>
            <person name="Ezra D."/>
            <person name="Gonzalez J."/>
            <person name="Henrissat B."/>
            <person name="Kuo A."/>
            <person name="Liang C."/>
            <person name="Lipzen A."/>
            <person name="Lutzoni F."/>
            <person name="Magnuson J."/>
            <person name="Mondo S."/>
            <person name="Nolan M."/>
            <person name="Ohm R."/>
            <person name="Pangilinan J."/>
            <person name="Park H.-J."/>
            <person name="Ramirez L."/>
            <person name="Alfaro M."/>
            <person name="Sun H."/>
            <person name="Tritt A."/>
            <person name="Yoshinaga Y."/>
            <person name="Zwiers L.-H."/>
            <person name="Turgeon B."/>
            <person name="Goodwin S."/>
            <person name="Spatafora J."/>
            <person name="Crous P."/>
            <person name="Grigoriev I."/>
        </authorList>
    </citation>
    <scope>NUCLEOTIDE SEQUENCE</scope>
    <source>
        <strain evidence="2">CBS 110217</strain>
    </source>
</reference>
<comment type="caution">
    <text evidence="2">The sequence shown here is derived from an EMBL/GenBank/DDBJ whole genome shotgun (WGS) entry which is preliminary data.</text>
</comment>
<dbReference type="Proteomes" id="UP000799777">
    <property type="component" value="Unassembled WGS sequence"/>
</dbReference>
<keyword evidence="3" id="KW-1185">Reference proteome</keyword>
<dbReference type="OrthoDB" id="3801338at2759"/>
<proteinExistence type="predicted"/>
<feature type="region of interest" description="Disordered" evidence="1">
    <location>
        <begin position="214"/>
        <end position="233"/>
    </location>
</feature>
<dbReference type="EMBL" id="ML978202">
    <property type="protein sequence ID" value="KAF2029355.1"/>
    <property type="molecule type" value="Genomic_DNA"/>
</dbReference>
<accession>A0A9P4LLM1</accession>